<feature type="DNA-binding region" description="H-T-H motif" evidence="4">
    <location>
        <begin position="28"/>
        <end position="47"/>
    </location>
</feature>
<dbReference type="GO" id="GO:0003677">
    <property type="term" value="F:DNA binding"/>
    <property type="evidence" value="ECO:0007669"/>
    <property type="project" value="UniProtKB-UniRule"/>
</dbReference>
<dbReference type="RefSeq" id="WP_085327333.1">
    <property type="nucleotide sequence ID" value="NZ_NCXP01000046.1"/>
</dbReference>
<sequence length="208" mass="22506">MPRTSDARDRIVSVAARLFLERSYHDVGVEELCAAADVRKGSFYHYFSSKADLAKAVIDLHMQAFLARLTSEPGATPAELLLAIPDAISAIQTALHGQFGRFVGCPFGNMAAELATTDEAVRIHLAARLAALEEHLAATCREAAAHNMLRNGVDPDRLAHALFAHYQGLILLAKLHGSSANALAPALHDFLDGYLADPHRRTMPSRTS</sequence>
<dbReference type="PANTHER" id="PTHR47506:SF1">
    <property type="entry name" value="HTH-TYPE TRANSCRIPTIONAL REGULATOR YJDC"/>
    <property type="match status" value="1"/>
</dbReference>
<evidence type="ECO:0000313" key="7">
    <source>
        <dbReference type="Proteomes" id="UP000193247"/>
    </source>
</evidence>
<dbReference type="SUPFAM" id="SSF46689">
    <property type="entry name" value="Homeodomain-like"/>
    <property type="match status" value="1"/>
</dbReference>
<dbReference type="InterPro" id="IPR011075">
    <property type="entry name" value="TetR_C"/>
</dbReference>
<keyword evidence="1" id="KW-0805">Transcription regulation</keyword>
<dbReference type="Pfam" id="PF16925">
    <property type="entry name" value="TetR_C_13"/>
    <property type="match status" value="1"/>
</dbReference>
<evidence type="ECO:0000256" key="3">
    <source>
        <dbReference type="ARBA" id="ARBA00023163"/>
    </source>
</evidence>
<dbReference type="Gene3D" id="1.10.357.10">
    <property type="entry name" value="Tetracycline Repressor, domain 2"/>
    <property type="match status" value="1"/>
</dbReference>
<dbReference type="OrthoDB" id="4541465at2"/>
<dbReference type="SUPFAM" id="SSF48498">
    <property type="entry name" value="Tetracyclin repressor-like, C-terminal domain"/>
    <property type="match status" value="1"/>
</dbReference>
<dbReference type="Pfam" id="PF00440">
    <property type="entry name" value="TetR_N"/>
    <property type="match status" value="1"/>
</dbReference>
<dbReference type="PROSITE" id="PS50977">
    <property type="entry name" value="HTH_TETR_2"/>
    <property type="match status" value="1"/>
</dbReference>
<dbReference type="STRING" id="1430326.B8W66_21755"/>
<comment type="caution">
    <text evidence="6">The sequence shown here is derived from an EMBL/GenBank/DDBJ whole genome shotgun (WGS) entry which is preliminary data.</text>
</comment>
<evidence type="ECO:0000259" key="5">
    <source>
        <dbReference type="PROSITE" id="PS50977"/>
    </source>
</evidence>
<dbReference type="EMBL" id="NCXP01000046">
    <property type="protein sequence ID" value="OSC37215.1"/>
    <property type="molecule type" value="Genomic_DNA"/>
</dbReference>
<keyword evidence="3" id="KW-0804">Transcription</keyword>
<keyword evidence="2 4" id="KW-0238">DNA-binding</keyword>
<name>A0A1X2LPJ7_9MYCO</name>
<evidence type="ECO:0000313" key="6">
    <source>
        <dbReference type="EMBL" id="OSC37215.1"/>
    </source>
</evidence>
<keyword evidence="7" id="KW-1185">Reference proteome</keyword>
<gene>
    <name evidence="6" type="ORF">B8W66_21755</name>
</gene>
<reference evidence="6 7" key="1">
    <citation type="submission" date="2017-04" db="EMBL/GenBank/DDBJ databases">
        <title>The new phylogeny of genus Mycobacterium.</title>
        <authorList>
            <person name="Tortoli E."/>
            <person name="Trovato A."/>
            <person name="Cirillo D.M."/>
        </authorList>
    </citation>
    <scope>NUCLEOTIDE SEQUENCE [LARGE SCALE GENOMIC DNA]</scope>
    <source>
        <strain evidence="6 7">TBL 1200985</strain>
    </source>
</reference>
<dbReference type="PANTHER" id="PTHR47506">
    <property type="entry name" value="TRANSCRIPTIONAL REGULATORY PROTEIN"/>
    <property type="match status" value="1"/>
</dbReference>
<dbReference type="InterPro" id="IPR036271">
    <property type="entry name" value="Tet_transcr_reg_TetR-rel_C_sf"/>
</dbReference>
<dbReference type="InterPro" id="IPR001647">
    <property type="entry name" value="HTH_TetR"/>
</dbReference>
<dbReference type="InterPro" id="IPR009057">
    <property type="entry name" value="Homeodomain-like_sf"/>
</dbReference>
<feature type="domain" description="HTH tetR-type" evidence="5">
    <location>
        <begin position="5"/>
        <end position="65"/>
    </location>
</feature>
<dbReference type="PRINTS" id="PR00455">
    <property type="entry name" value="HTHTETR"/>
</dbReference>
<accession>A0A1X2LPJ7</accession>
<organism evidence="6 7">
    <name type="scientific">Mycobacterium decipiens</name>
    <dbReference type="NCBI Taxonomy" id="1430326"/>
    <lineage>
        <taxon>Bacteria</taxon>
        <taxon>Bacillati</taxon>
        <taxon>Actinomycetota</taxon>
        <taxon>Actinomycetes</taxon>
        <taxon>Mycobacteriales</taxon>
        <taxon>Mycobacteriaceae</taxon>
        <taxon>Mycobacterium</taxon>
    </lineage>
</organism>
<proteinExistence type="predicted"/>
<evidence type="ECO:0000256" key="2">
    <source>
        <dbReference type="ARBA" id="ARBA00023125"/>
    </source>
</evidence>
<evidence type="ECO:0000256" key="4">
    <source>
        <dbReference type="PROSITE-ProRule" id="PRU00335"/>
    </source>
</evidence>
<evidence type="ECO:0000256" key="1">
    <source>
        <dbReference type="ARBA" id="ARBA00023015"/>
    </source>
</evidence>
<dbReference type="AlphaFoldDB" id="A0A1X2LPJ7"/>
<protein>
    <submittedName>
        <fullName evidence="6">Transcriptional regulator</fullName>
    </submittedName>
</protein>
<dbReference type="Proteomes" id="UP000193247">
    <property type="component" value="Unassembled WGS sequence"/>
</dbReference>